<evidence type="ECO:0000313" key="3">
    <source>
        <dbReference type="Proteomes" id="UP001164746"/>
    </source>
</evidence>
<dbReference type="EMBL" id="CP111013">
    <property type="protein sequence ID" value="WAQ97021.1"/>
    <property type="molecule type" value="Genomic_DNA"/>
</dbReference>
<dbReference type="InterPro" id="IPR036638">
    <property type="entry name" value="HLH_DNA-bd_sf"/>
</dbReference>
<dbReference type="SUPFAM" id="SSF47459">
    <property type="entry name" value="HLH, helix-loop-helix DNA-binding domain"/>
    <property type="match status" value="1"/>
</dbReference>
<dbReference type="PROSITE" id="PS50888">
    <property type="entry name" value="BHLH"/>
    <property type="match status" value="1"/>
</dbReference>
<protein>
    <recommendedName>
        <fullName evidence="1">BHLH domain-containing protein</fullName>
    </recommendedName>
</protein>
<evidence type="ECO:0000259" key="1">
    <source>
        <dbReference type="PROSITE" id="PS50888"/>
    </source>
</evidence>
<dbReference type="InterPro" id="IPR011598">
    <property type="entry name" value="bHLH_dom"/>
</dbReference>
<accession>A0ABY7DH56</accession>
<gene>
    <name evidence="2" type="ORF">MAR_029711</name>
</gene>
<organism evidence="2 3">
    <name type="scientific">Mya arenaria</name>
    <name type="common">Soft-shell clam</name>
    <dbReference type="NCBI Taxonomy" id="6604"/>
    <lineage>
        <taxon>Eukaryota</taxon>
        <taxon>Metazoa</taxon>
        <taxon>Spiralia</taxon>
        <taxon>Lophotrochozoa</taxon>
        <taxon>Mollusca</taxon>
        <taxon>Bivalvia</taxon>
        <taxon>Autobranchia</taxon>
        <taxon>Heteroconchia</taxon>
        <taxon>Euheterodonta</taxon>
        <taxon>Imparidentia</taxon>
        <taxon>Neoheterodontei</taxon>
        <taxon>Myida</taxon>
        <taxon>Myoidea</taxon>
        <taxon>Myidae</taxon>
        <taxon>Mya</taxon>
    </lineage>
</organism>
<sequence>MTQATYNSNEMFSECLDPRYQFKVEVASDYDSSDYEEIDLGLKDEEKTVFDNCNQLVQCRHIRKVGKSRQKPIIISKGKKNIKKAKSNSKQKQQVDQPDELCKIVHDEFDSDVDVLTDWDGSKEFRSKMLKQWIALEHDYSGKKTINHLAKLPQHGKELCTEKRMKKMKKEQAQCGDRELRGVMHNSLERKRRHEMSNLFLELGKVVYSPIKWIMLNRPTKKGIIQRALQQIEKLKLSSLDINVQRYNLKIQIEHNRAKIKRLRETFDEANTV</sequence>
<keyword evidence="3" id="KW-1185">Reference proteome</keyword>
<dbReference type="Proteomes" id="UP001164746">
    <property type="component" value="Chromosome 2"/>
</dbReference>
<dbReference type="Gene3D" id="4.10.280.10">
    <property type="entry name" value="Helix-loop-helix DNA-binding domain"/>
    <property type="match status" value="1"/>
</dbReference>
<proteinExistence type="predicted"/>
<dbReference type="Pfam" id="PF00010">
    <property type="entry name" value="HLH"/>
    <property type="match status" value="1"/>
</dbReference>
<feature type="domain" description="BHLH" evidence="1">
    <location>
        <begin position="180"/>
        <end position="235"/>
    </location>
</feature>
<reference evidence="2" key="1">
    <citation type="submission" date="2022-11" db="EMBL/GenBank/DDBJ databases">
        <title>Centuries of genome instability and evolution in soft-shell clam transmissible cancer (bioRxiv).</title>
        <authorList>
            <person name="Hart S.F.M."/>
            <person name="Yonemitsu M.A."/>
            <person name="Giersch R.M."/>
            <person name="Beal B.F."/>
            <person name="Arriagada G."/>
            <person name="Davis B.W."/>
            <person name="Ostrander E.A."/>
            <person name="Goff S.P."/>
            <person name="Metzger M.J."/>
        </authorList>
    </citation>
    <scope>NUCLEOTIDE SEQUENCE</scope>
    <source>
        <strain evidence="2">MELC-2E11</strain>
        <tissue evidence="2">Siphon/mantle</tissue>
    </source>
</reference>
<name>A0ABY7DH56_MYAAR</name>
<evidence type="ECO:0000313" key="2">
    <source>
        <dbReference type="EMBL" id="WAQ97021.1"/>
    </source>
</evidence>